<keyword evidence="4 11" id="KW-0808">Transferase</keyword>
<dbReference type="GO" id="GO:0009228">
    <property type="term" value="P:thiamine biosynthetic process"/>
    <property type="evidence" value="ECO:0007669"/>
    <property type="project" value="UniProtKB-KW"/>
</dbReference>
<dbReference type="SUPFAM" id="SSF53613">
    <property type="entry name" value="Ribokinase-like"/>
    <property type="match status" value="1"/>
</dbReference>
<dbReference type="Proteomes" id="UP000188357">
    <property type="component" value="Unassembled WGS sequence"/>
</dbReference>
<dbReference type="EMBL" id="FUGE01000114">
    <property type="protein sequence ID" value="SJM70611.1"/>
    <property type="molecule type" value="Genomic_DNA"/>
</dbReference>
<evidence type="ECO:0000256" key="2">
    <source>
        <dbReference type="ARBA" id="ARBA00001946"/>
    </source>
</evidence>
<sequence length="275" mass="29127">MRSDLIHHCFTTFKDTSPLVHNITNDVANNTVANVLLAAGASPAMVHDINEAPEFVQLAQALAINIGTLTHTTLQSMLATVEVAHTQSIPWILDPVAVGASSFRQQACTELLKFKPDVIRGNASEILALAGMSSRTKGTDSGDSVDRAKEAAQQLTQYAKVVVITGAIDWATDGTHSYSVNHGHPMMTQVTALGCALTALIAGFIGANTLKTEDSNSNSSSLLNAATTALCYYGQAGELAAQEAQGPGSFYLHFLDALYNLEAQTLIDHLRVTSS</sequence>
<evidence type="ECO:0000256" key="11">
    <source>
        <dbReference type="HAMAP-Rule" id="MF_00228"/>
    </source>
</evidence>
<dbReference type="PIRSF" id="PIRSF000513">
    <property type="entry name" value="Thz_kinase"/>
    <property type="match status" value="1"/>
</dbReference>
<evidence type="ECO:0000256" key="9">
    <source>
        <dbReference type="ARBA" id="ARBA00022842"/>
    </source>
</evidence>
<evidence type="ECO:0000256" key="10">
    <source>
        <dbReference type="ARBA" id="ARBA00022977"/>
    </source>
</evidence>
<evidence type="ECO:0000313" key="13">
    <source>
        <dbReference type="Proteomes" id="UP000188357"/>
    </source>
</evidence>
<dbReference type="Pfam" id="PF02110">
    <property type="entry name" value="HK"/>
    <property type="match status" value="1"/>
</dbReference>
<protein>
    <recommendedName>
        <fullName evidence="11">Hydroxyethylthiazole kinase</fullName>
        <ecNumber evidence="11">2.7.1.50</ecNumber>
    </recommendedName>
    <alternativeName>
        <fullName evidence="11">4-methyl-5-beta-hydroxyethylthiazole kinase</fullName>
        <shortName evidence="11">TH kinase</shortName>
        <shortName evidence="11">Thz kinase</shortName>
    </alternativeName>
</protein>
<keyword evidence="9 11" id="KW-0460">Magnesium</keyword>
<comment type="cofactor">
    <cofactor evidence="2 11">
        <name>Mg(2+)</name>
        <dbReference type="ChEBI" id="CHEBI:18420"/>
    </cofactor>
</comment>
<organism evidence="12 13">
    <name type="scientific">Psychrobacter piechaudii</name>
    <dbReference type="NCBI Taxonomy" id="1945521"/>
    <lineage>
        <taxon>Bacteria</taxon>
        <taxon>Pseudomonadati</taxon>
        <taxon>Pseudomonadota</taxon>
        <taxon>Gammaproteobacteria</taxon>
        <taxon>Moraxellales</taxon>
        <taxon>Moraxellaceae</taxon>
        <taxon>Psychrobacter</taxon>
    </lineage>
</organism>
<evidence type="ECO:0000256" key="4">
    <source>
        <dbReference type="ARBA" id="ARBA00022679"/>
    </source>
</evidence>
<dbReference type="GO" id="GO:0005524">
    <property type="term" value="F:ATP binding"/>
    <property type="evidence" value="ECO:0007669"/>
    <property type="project" value="UniProtKB-UniRule"/>
</dbReference>
<keyword evidence="5 11" id="KW-0479">Metal-binding</keyword>
<dbReference type="AlphaFoldDB" id="A0A1R4GR04"/>
<keyword evidence="7 11" id="KW-0418">Kinase</keyword>
<evidence type="ECO:0000256" key="6">
    <source>
        <dbReference type="ARBA" id="ARBA00022741"/>
    </source>
</evidence>
<evidence type="ECO:0000256" key="5">
    <source>
        <dbReference type="ARBA" id="ARBA00022723"/>
    </source>
</evidence>
<keyword evidence="6 11" id="KW-0547">Nucleotide-binding</keyword>
<comment type="catalytic activity">
    <reaction evidence="1 11">
        <text>5-(2-hydroxyethyl)-4-methylthiazole + ATP = 4-methyl-5-(2-phosphooxyethyl)-thiazole + ADP + H(+)</text>
        <dbReference type="Rhea" id="RHEA:24212"/>
        <dbReference type="ChEBI" id="CHEBI:15378"/>
        <dbReference type="ChEBI" id="CHEBI:17957"/>
        <dbReference type="ChEBI" id="CHEBI:30616"/>
        <dbReference type="ChEBI" id="CHEBI:58296"/>
        <dbReference type="ChEBI" id="CHEBI:456216"/>
        <dbReference type="EC" id="2.7.1.50"/>
    </reaction>
</comment>
<reference evidence="12 13" key="1">
    <citation type="submission" date="2017-02" db="EMBL/GenBank/DDBJ databases">
        <authorList>
            <person name="Peterson S.W."/>
        </authorList>
    </citation>
    <scope>NUCLEOTIDE SEQUENCE [LARGE SCALE GENOMIC DNA]</scope>
    <source>
        <strain evidence="12">Psychrobacter_piechaudii</strain>
    </source>
</reference>
<comment type="function">
    <text evidence="11">Catalyzes the phosphorylation of the hydroxyl group of 4-methyl-5-beta-hydroxyethylthiazole (THZ).</text>
</comment>
<feature type="binding site" evidence="11">
    <location>
        <position position="45"/>
    </location>
    <ligand>
        <name>substrate</name>
    </ligand>
</feature>
<evidence type="ECO:0000256" key="1">
    <source>
        <dbReference type="ARBA" id="ARBA00001771"/>
    </source>
</evidence>
<dbReference type="InterPro" id="IPR000417">
    <property type="entry name" value="Hyethyz_kinase"/>
</dbReference>
<feature type="binding site" evidence="11">
    <location>
        <position position="165"/>
    </location>
    <ligand>
        <name>ATP</name>
        <dbReference type="ChEBI" id="CHEBI:30616"/>
    </ligand>
</feature>
<evidence type="ECO:0000256" key="3">
    <source>
        <dbReference type="ARBA" id="ARBA00004868"/>
    </source>
</evidence>
<comment type="similarity">
    <text evidence="11">Belongs to the Thz kinase family.</text>
</comment>
<gene>
    <name evidence="11 12" type="primary">thiM</name>
    <name evidence="12" type="ORF">A1232T_01021</name>
</gene>
<evidence type="ECO:0000256" key="8">
    <source>
        <dbReference type="ARBA" id="ARBA00022840"/>
    </source>
</evidence>
<feature type="binding site" evidence="11">
    <location>
        <position position="192"/>
    </location>
    <ligand>
        <name>substrate</name>
    </ligand>
</feature>
<dbReference type="InterPro" id="IPR029056">
    <property type="entry name" value="Ribokinase-like"/>
</dbReference>
<keyword evidence="10 11" id="KW-0784">Thiamine biosynthesis</keyword>
<keyword evidence="8 11" id="KW-0067">ATP-binding</keyword>
<evidence type="ECO:0000256" key="7">
    <source>
        <dbReference type="ARBA" id="ARBA00022777"/>
    </source>
</evidence>
<evidence type="ECO:0000313" key="12">
    <source>
        <dbReference type="EMBL" id="SJM70611.1"/>
    </source>
</evidence>
<dbReference type="OrthoDB" id="8909021at2"/>
<dbReference type="GO" id="GO:0000287">
    <property type="term" value="F:magnesium ion binding"/>
    <property type="evidence" value="ECO:0007669"/>
    <property type="project" value="UniProtKB-UniRule"/>
</dbReference>
<dbReference type="GO" id="GO:0004417">
    <property type="term" value="F:hydroxyethylthiazole kinase activity"/>
    <property type="evidence" value="ECO:0007669"/>
    <property type="project" value="UniProtKB-UniRule"/>
</dbReference>
<dbReference type="Gene3D" id="3.40.1190.20">
    <property type="match status" value="1"/>
</dbReference>
<dbReference type="GO" id="GO:0009229">
    <property type="term" value="P:thiamine diphosphate biosynthetic process"/>
    <property type="evidence" value="ECO:0007669"/>
    <property type="project" value="UniProtKB-UniRule"/>
</dbReference>
<dbReference type="EC" id="2.7.1.50" evidence="11"/>
<proteinExistence type="inferred from homology"/>
<keyword evidence="13" id="KW-1185">Reference proteome</keyword>
<dbReference type="HAMAP" id="MF_00228">
    <property type="entry name" value="Thz_kinase"/>
    <property type="match status" value="1"/>
</dbReference>
<dbReference type="NCBIfam" id="NF006830">
    <property type="entry name" value="PRK09355.1"/>
    <property type="match status" value="1"/>
</dbReference>
<feature type="binding site" evidence="11">
    <location>
        <position position="120"/>
    </location>
    <ligand>
        <name>ATP</name>
        <dbReference type="ChEBI" id="CHEBI:30616"/>
    </ligand>
</feature>
<dbReference type="PRINTS" id="PR01099">
    <property type="entry name" value="HYETHTZKNASE"/>
</dbReference>
<dbReference type="UniPathway" id="UPA00060">
    <property type="reaction ID" value="UER00139"/>
</dbReference>
<dbReference type="NCBIfam" id="TIGR00694">
    <property type="entry name" value="thiM"/>
    <property type="match status" value="1"/>
</dbReference>
<dbReference type="STRING" id="1945521.A1232T_01021"/>
<name>A0A1R4GR04_9GAMM</name>
<accession>A0A1R4GR04</accession>
<dbReference type="CDD" id="cd01170">
    <property type="entry name" value="THZ_kinase"/>
    <property type="match status" value="1"/>
</dbReference>
<comment type="pathway">
    <text evidence="3 11">Cofactor biosynthesis; thiamine diphosphate biosynthesis; 4-methyl-5-(2-phosphoethyl)-thiazole from 5-(2-hydroxyethyl)-4-methylthiazole: step 1/1.</text>
</comment>
<dbReference type="RefSeq" id="WP_077450817.1">
    <property type="nucleotide sequence ID" value="NZ_FUGE01000114.1"/>
</dbReference>